<evidence type="ECO:0000259" key="3">
    <source>
        <dbReference type="PROSITE" id="PS51782"/>
    </source>
</evidence>
<feature type="compositionally biased region" description="Low complexity" evidence="1">
    <location>
        <begin position="162"/>
        <end position="173"/>
    </location>
</feature>
<dbReference type="Pfam" id="PF01476">
    <property type="entry name" value="LysM"/>
    <property type="match status" value="1"/>
</dbReference>
<keyword evidence="2" id="KW-0732">Signal</keyword>
<dbReference type="RefSeq" id="WP_248028188.1">
    <property type="nucleotide sequence ID" value="NZ_CP118733.1"/>
</dbReference>
<keyword evidence="5" id="KW-1185">Reference proteome</keyword>
<dbReference type="CDD" id="cd00118">
    <property type="entry name" value="LysM"/>
    <property type="match status" value="1"/>
</dbReference>
<dbReference type="PROSITE" id="PS51782">
    <property type="entry name" value="LYSM"/>
    <property type="match status" value="1"/>
</dbReference>
<accession>A0AA96VCB4</accession>
<reference evidence="4 5" key="1">
    <citation type="submission" date="2023-02" db="EMBL/GenBank/DDBJ databases">
        <title>Streptococcus sp. Genome Sequencing and Assembly.</title>
        <authorList>
            <person name="Shore S.M."/>
            <person name="Nicholson T.L."/>
        </authorList>
    </citation>
    <scope>NUCLEOTIDE SEQUENCE [LARGE SCALE GENOMIC DNA]</scope>
    <source>
        <strain evidence="4 5">29896</strain>
    </source>
</reference>
<evidence type="ECO:0000256" key="1">
    <source>
        <dbReference type="SAM" id="MobiDB-lite"/>
    </source>
</evidence>
<evidence type="ECO:0000256" key="2">
    <source>
        <dbReference type="SAM" id="SignalP"/>
    </source>
</evidence>
<dbReference type="InterPro" id="IPR058593">
    <property type="entry name" value="ARB_07466-like_C"/>
</dbReference>
<organism evidence="4 5">
    <name type="scientific">Streptococcus suivaginalis</name>
    <dbReference type="NCBI Taxonomy" id="3028082"/>
    <lineage>
        <taxon>Bacteria</taxon>
        <taxon>Bacillati</taxon>
        <taxon>Bacillota</taxon>
        <taxon>Bacilli</taxon>
        <taxon>Lactobacillales</taxon>
        <taxon>Streptococcaceae</taxon>
        <taxon>Streptococcus</taxon>
    </lineage>
</organism>
<dbReference type="InterPro" id="IPR018392">
    <property type="entry name" value="LysM"/>
</dbReference>
<dbReference type="Pfam" id="PF26571">
    <property type="entry name" value="VldE"/>
    <property type="match status" value="1"/>
</dbReference>
<protein>
    <submittedName>
        <fullName evidence="4">LysM peptidoglycan-binding domain-containing protein</fullName>
    </submittedName>
</protein>
<feature type="domain" description="LysM" evidence="3">
    <location>
        <begin position="48"/>
        <end position="92"/>
    </location>
</feature>
<dbReference type="KEGG" id="ssuv:PXH68_00265"/>
<dbReference type="InterPro" id="IPR036779">
    <property type="entry name" value="LysM_dom_sf"/>
</dbReference>
<dbReference type="AlphaFoldDB" id="A0AA96VCB4"/>
<evidence type="ECO:0000313" key="4">
    <source>
        <dbReference type="EMBL" id="WNY47185.1"/>
    </source>
</evidence>
<dbReference type="SMART" id="SM00257">
    <property type="entry name" value="LysM"/>
    <property type="match status" value="1"/>
</dbReference>
<feature type="chain" id="PRO_5041695171" evidence="2">
    <location>
        <begin position="25"/>
        <end position="348"/>
    </location>
</feature>
<feature type="signal peptide" evidence="2">
    <location>
        <begin position="1"/>
        <end position="24"/>
    </location>
</feature>
<feature type="compositionally biased region" description="Low complexity" evidence="1">
    <location>
        <begin position="206"/>
        <end position="223"/>
    </location>
</feature>
<dbReference type="SUPFAM" id="SSF54106">
    <property type="entry name" value="LysM domain"/>
    <property type="match status" value="1"/>
</dbReference>
<dbReference type="Proteomes" id="UP001304088">
    <property type="component" value="Chromosome"/>
</dbReference>
<feature type="region of interest" description="Disordered" evidence="1">
    <location>
        <begin position="153"/>
        <end position="223"/>
    </location>
</feature>
<sequence length="348" mass="37576">MKWNKRIFLASTMALTMFSSQVKADTLNWTPRSVDEISADIIASGSKETYTIQYGDTLSTIANAMAIDMEVLAKVNQITNLDLIFPDTVLTTTLDANHQVTEIEIVTPAPENPQETVEATVDLQMNEVVIESKSNKVVVENKTVDLNQVEVTTDASEEEAAEPSSTEAPTVETATEEQEASVETPVAQVAPATEERAPATVASTDSFTSQEAATTSSSTSTTTATNTIISSSAENAGLQAHVIAYKDEVKALFGLTTVGGYRAGDSGDHGSGLALDFMVPESSSLGDQIAEYSIANMASKKISYIIWKQRFYSPFASIYGPAYTWNLMPDRGSITENHYDHVHVSFNQ</sequence>
<proteinExistence type="predicted"/>
<dbReference type="EMBL" id="CP118733">
    <property type="protein sequence ID" value="WNY47185.1"/>
    <property type="molecule type" value="Genomic_DNA"/>
</dbReference>
<evidence type="ECO:0000313" key="5">
    <source>
        <dbReference type="Proteomes" id="UP001304088"/>
    </source>
</evidence>
<dbReference type="Gene3D" id="3.10.350.10">
    <property type="entry name" value="LysM domain"/>
    <property type="match status" value="1"/>
</dbReference>
<gene>
    <name evidence="4" type="ORF">PXH68_00265</name>
</gene>
<name>A0AA96VCB4_9STRE</name>